<dbReference type="InterPro" id="IPR056853">
    <property type="entry name" value="AGMP_C"/>
</dbReference>
<evidence type="ECO:0000313" key="18">
    <source>
        <dbReference type="Proteomes" id="UP000051242"/>
    </source>
</evidence>
<dbReference type="GO" id="GO:0006643">
    <property type="term" value="P:membrane lipid metabolic process"/>
    <property type="evidence" value="ECO:0007669"/>
    <property type="project" value="TreeGrafter"/>
</dbReference>
<dbReference type="PANTHER" id="PTHR21624:SF1">
    <property type="entry name" value="ALKYLGLYCEROL MONOOXYGENASE"/>
    <property type="match status" value="1"/>
</dbReference>
<evidence type="ECO:0000256" key="6">
    <source>
        <dbReference type="ARBA" id="ARBA00023002"/>
    </source>
</evidence>
<evidence type="ECO:0000256" key="1">
    <source>
        <dbReference type="ARBA" id="ARBA00001962"/>
    </source>
</evidence>
<proteinExistence type="inferred from homology"/>
<evidence type="ECO:0000256" key="11">
    <source>
        <dbReference type="ARBA" id="ARBA00039026"/>
    </source>
</evidence>
<protein>
    <recommendedName>
        <fullName evidence="12">Alkylglycerol monooxygenase</fullName>
        <ecNumber evidence="11">1.14.16.5</ecNumber>
    </recommendedName>
</protein>
<keyword evidence="6" id="KW-0560">Oxidoreductase</keyword>
<gene>
    <name evidence="17" type="ORF">ABR85_07405</name>
</gene>
<dbReference type="GO" id="GO:0050479">
    <property type="term" value="F:glyceryl-ether monooxygenase activity"/>
    <property type="evidence" value="ECO:0007669"/>
    <property type="project" value="UniProtKB-EC"/>
</dbReference>
<comment type="catalytic activity">
    <reaction evidence="13">
        <text>1-O-(1,2-saturated-alkyl)-sn-glycerol + (6R)-L-erythro-5,6,7,8-tetrahydrobiopterin + O2 = a 1-(1-hydroxyalkyl)-sn-glycerol + (6R)-L-erythro-6,7-dihydrobiopterin + H2O</text>
        <dbReference type="Rhea" id="RHEA:36255"/>
        <dbReference type="ChEBI" id="CHEBI:15377"/>
        <dbReference type="ChEBI" id="CHEBI:15379"/>
        <dbReference type="ChEBI" id="CHEBI:43120"/>
        <dbReference type="ChEBI" id="CHEBI:59560"/>
        <dbReference type="ChEBI" id="CHEBI:73418"/>
        <dbReference type="ChEBI" id="CHEBI:83957"/>
        <dbReference type="EC" id="1.14.16.5"/>
    </reaction>
</comment>
<dbReference type="InterPro" id="IPR051689">
    <property type="entry name" value="Sterol_desaturase/TMEM195"/>
</dbReference>
<feature type="transmembrane region" description="Helical" evidence="14">
    <location>
        <begin position="41"/>
        <end position="60"/>
    </location>
</feature>
<feature type="transmembrane region" description="Helical" evidence="14">
    <location>
        <begin position="300"/>
        <end position="322"/>
    </location>
</feature>
<dbReference type="GO" id="GO:0016020">
    <property type="term" value="C:membrane"/>
    <property type="evidence" value="ECO:0007669"/>
    <property type="project" value="GOC"/>
</dbReference>
<evidence type="ECO:0000256" key="9">
    <source>
        <dbReference type="ARBA" id="ARBA00023136"/>
    </source>
</evidence>
<keyword evidence="7" id="KW-0408">Iron</keyword>
<sequence length="423" mass="47082">MDLIAIAVPFFLALILAEFIYGIARGRNTYRLNDTINSLSMGSLSSLSGLVIVGGSALIYEFIVKTFQLTQLPAESTLVWVATFVLYDLAYYWKHRLGHEVALFWGSHVSHHQSEDYNLGTALRQTSIDFHGFLFLIPFFIVGVPGEVLVATVSLNLIYQFWVHTQHVPKLGPIEWIMVTPSNHRVHHARNDQYVDKNYGGVFIIWDRLFGTFQDELAEEPAVYGLRKPLNSWNPLWANTHVYWRLLIDFIKMKGIRNKVQLLFKPPGWLPADYTKTCKAAAPVDLKSKYDPKVAGITRAYVFGQFIITVVVSLSLAELATVASTVELWAAAGFIALSLFTHGYILDKRVRSTPLECSRLLLAVGLAYLLPLGAVLAAILSYSAAASLVMIAVGIVIRRPIFAAEGKRNDDGQLGQELPDASA</sequence>
<feature type="transmembrane region" description="Helical" evidence="14">
    <location>
        <begin position="358"/>
        <end position="378"/>
    </location>
</feature>
<feature type="transmembrane region" description="Helical" evidence="14">
    <location>
        <begin position="328"/>
        <end position="346"/>
    </location>
</feature>
<feature type="transmembrane region" description="Helical" evidence="14">
    <location>
        <begin position="133"/>
        <end position="159"/>
    </location>
</feature>
<name>A0A0R2STJ2_9GAMM</name>
<dbReference type="Proteomes" id="UP000051242">
    <property type="component" value="Unassembled WGS sequence"/>
</dbReference>
<keyword evidence="8" id="KW-0443">Lipid metabolism</keyword>
<evidence type="ECO:0000256" key="10">
    <source>
        <dbReference type="ARBA" id="ARBA00038190"/>
    </source>
</evidence>
<evidence type="ECO:0000259" key="16">
    <source>
        <dbReference type="Pfam" id="PF24858"/>
    </source>
</evidence>
<keyword evidence="3 14" id="KW-0812">Transmembrane</keyword>
<accession>A0A0R2STJ2</accession>
<dbReference type="AlphaFoldDB" id="A0A0R2STJ2"/>
<evidence type="ECO:0000313" key="17">
    <source>
        <dbReference type="EMBL" id="KRO78262.1"/>
    </source>
</evidence>
<dbReference type="Pfam" id="PF04116">
    <property type="entry name" value="FA_hydroxylase"/>
    <property type="match status" value="1"/>
</dbReference>
<comment type="caution">
    <text evidence="17">The sequence shown here is derived from an EMBL/GenBank/DDBJ whole genome shotgun (WGS) entry which is preliminary data.</text>
</comment>
<dbReference type="InterPro" id="IPR006694">
    <property type="entry name" value="Fatty_acid_hydroxylase"/>
</dbReference>
<feature type="domain" description="Fatty acid hydroxylase" evidence="15">
    <location>
        <begin position="80"/>
        <end position="212"/>
    </location>
</feature>
<organism evidence="17 18">
    <name type="scientific">OM182 bacterium BACL3 MAG-120619-bin3</name>
    <dbReference type="NCBI Taxonomy" id="1655593"/>
    <lineage>
        <taxon>Bacteria</taxon>
        <taxon>Pseudomonadati</taxon>
        <taxon>Pseudomonadota</taxon>
        <taxon>Gammaproteobacteria</taxon>
        <taxon>OMG group</taxon>
        <taxon>OM182 clade</taxon>
    </lineage>
</organism>
<evidence type="ECO:0000256" key="7">
    <source>
        <dbReference type="ARBA" id="ARBA00023004"/>
    </source>
</evidence>
<evidence type="ECO:0000256" key="13">
    <source>
        <dbReference type="ARBA" id="ARBA00047556"/>
    </source>
</evidence>
<evidence type="ECO:0000256" key="3">
    <source>
        <dbReference type="ARBA" id="ARBA00022692"/>
    </source>
</evidence>
<keyword evidence="9 14" id="KW-0472">Membrane</keyword>
<evidence type="ECO:0000256" key="12">
    <source>
        <dbReference type="ARBA" id="ARBA00040992"/>
    </source>
</evidence>
<feature type="domain" description="Alkylglycerol monooxygenase C-terminal" evidence="16">
    <location>
        <begin position="299"/>
        <end position="369"/>
    </location>
</feature>
<dbReference type="Pfam" id="PF24858">
    <property type="entry name" value="AGMP_C"/>
    <property type="match status" value="1"/>
</dbReference>
<keyword evidence="5 14" id="KW-1133">Transmembrane helix</keyword>
<reference evidence="17 18" key="1">
    <citation type="submission" date="2015-10" db="EMBL/GenBank/DDBJ databases">
        <title>Metagenome-Assembled Genomes uncover a global brackish microbiome.</title>
        <authorList>
            <person name="Hugerth L.W."/>
            <person name="Larsson J."/>
            <person name="Alneberg J."/>
            <person name="Lindh M.V."/>
            <person name="Legrand C."/>
            <person name="Pinhassi J."/>
            <person name="Andersson A.F."/>
        </authorList>
    </citation>
    <scope>NUCLEOTIDE SEQUENCE [LARGE SCALE GENOMIC DNA]</scope>
    <source>
        <strain evidence="17">BACL22 MAG-120619-bin3</strain>
    </source>
</reference>
<dbReference type="GO" id="GO:0005506">
    <property type="term" value="F:iron ion binding"/>
    <property type="evidence" value="ECO:0007669"/>
    <property type="project" value="InterPro"/>
</dbReference>
<dbReference type="EMBL" id="LICD01000339">
    <property type="protein sequence ID" value="KRO78262.1"/>
    <property type="molecule type" value="Genomic_DNA"/>
</dbReference>
<comment type="cofactor">
    <cofactor evidence="1">
        <name>Fe cation</name>
        <dbReference type="ChEBI" id="CHEBI:24875"/>
    </cofactor>
</comment>
<evidence type="ECO:0000256" key="4">
    <source>
        <dbReference type="ARBA" id="ARBA00022824"/>
    </source>
</evidence>
<comment type="subcellular location">
    <subcellularLocation>
        <location evidence="2">Endoplasmic reticulum membrane</location>
        <topology evidence="2">Multi-pass membrane protein</topology>
    </subcellularLocation>
</comment>
<evidence type="ECO:0000256" key="2">
    <source>
        <dbReference type="ARBA" id="ARBA00004477"/>
    </source>
</evidence>
<evidence type="ECO:0000256" key="14">
    <source>
        <dbReference type="SAM" id="Phobius"/>
    </source>
</evidence>
<dbReference type="EC" id="1.14.16.5" evidence="11"/>
<dbReference type="GO" id="GO:0008610">
    <property type="term" value="P:lipid biosynthetic process"/>
    <property type="evidence" value="ECO:0007669"/>
    <property type="project" value="InterPro"/>
</dbReference>
<dbReference type="PANTHER" id="PTHR21624">
    <property type="entry name" value="STEROL DESATURASE-RELATED PROTEIN"/>
    <property type="match status" value="1"/>
</dbReference>
<evidence type="ECO:0000256" key="8">
    <source>
        <dbReference type="ARBA" id="ARBA00023098"/>
    </source>
</evidence>
<comment type="similarity">
    <text evidence="10">Belongs to the sterol desaturase family. TMEM195 subfamily.</text>
</comment>
<keyword evidence="4" id="KW-0256">Endoplasmic reticulum</keyword>
<feature type="transmembrane region" description="Helical" evidence="14">
    <location>
        <begin position="384"/>
        <end position="401"/>
    </location>
</feature>
<evidence type="ECO:0000259" key="15">
    <source>
        <dbReference type="Pfam" id="PF04116"/>
    </source>
</evidence>
<evidence type="ECO:0000256" key="5">
    <source>
        <dbReference type="ARBA" id="ARBA00022989"/>
    </source>
</evidence>